<gene>
    <name evidence="1" type="ORF">GCM10007383_09080</name>
</gene>
<evidence type="ECO:0000313" key="2">
    <source>
        <dbReference type="Proteomes" id="UP000634668"/>
    </source>
</evidence>
<dbReference type="RefSeq" id="WP_034234906.1">
    <property type="nucleotide sequence ID" value="NZ_BMWP01000004.1"/>
</dbReference>
<reference evidence="1" key="2">
    <citation type="submission" date="2020-09" db="EMBL/GenBank/DDBJ databases">
        <authorList>
            <person name="Sun Q."/>
            <person name="Kim S."/>
        </authorList>
    </citation>
    <scope>NUCLEOTIDE SEQUENCE</scope>
    <source>
        <strain evidence="1">KCTC 12113</strain>
    </source>
</reference>
<reference evidence="1" key="1">
    <citation type="journal article" date="2014" name="Int. J. Syst. Evol. Microbiol.">
        <title>Complete genome sequence of Corynebacterium casei LMG S-19264T (=DSM 44701T), isolated from a smear-ripened cheese.</title>
        <authorList>
            <consortium name="US DOE Joint Genome Institute (JGI-PGF)"/>
            <person name="Walter F."/>
            <person name="Albersmeier A."/>
            <person name="Kalinowski J."/>
            <person name="Ruckert C."/>
        </authorList>
    </citation>
    <scope>NUCLEOTIDE SEQUENCE</scope>
    <source>
        <strain evidence="1">KCTC 12113</strain>
    </source>
</reference>
<accession>A0A918IPX1</accession>
<sequence>MIKKIGKFLLVAFILLLVVAGTLFALLHESRPQNSPSIEADALASKMLTALNYEAYKNTRFLEWSFTNNKHHYLWDKQENLVEVNWDAYTVILNLKVSNLGEALKNGEAIVGEEKKKIMEKARTYFNNDSFWLVAPYKVFDKGTQRSLVPFDNETYGLLVTYTTGGDTPGDSYLWVLDEEGIPQSFKMWVKIIPIGGLEATWEGWQVMDSGALLPASHQLGPFNFSMGEVKGFNSVIEN</sequence>
<organism evidence="1 2">
    <name type="scientific">Arenibacter certesii</name>
    <dbReference type="NCBI Taxonomy" id="228955"/>
    <lineage>
        <taxon>Bacteria</taxon>
        <taxon>Pseudomonadati</taxon>
        <taxon>Bacteroidota</taxon>
        <taxon>Flavobacteriia</taxon>
        <taxon>Flavobacteriales</taxon>
        <taxon>Flavobacteriaceae</taxon>
        <taxon>Arenibacter</taxon>
    </lineage>
</organism>
<name>A0A918IPX1_9FLAO</name>
<protein>
    <submittedName>
        <fullName evidence="1">Uncharacterized protein</fullName>
    </submittedName>
</protein>
<dbReference type="Proteomes" id="UP000634668">
    <property type="component" value="Unassembled WGS sequence"/>
</dbReference>
<comment type="caution">
    <text evidence="1">The sequence shown here is derived from an EMBL/GenBank/DDBJ whole genome shotgun (WGS) entry which is preliminary data.</text>
</comment>
<proteinExistence type="predicted"/>
<dbReference type="EMBL" id="BMWP01000004">
    <property type="protein sequence ID" value="GGW26234.1"/>
    <property type="molecule type" value="Genomic_DNA"/>
</dbReference>
<keyword evidence="2" id="KW-1185">Reference proteome</keyword>
<dbReference type="AlphaFoldDB" id="A0A918IPX1"/>
<evidence type="ECO:0000313" key="1">
    <source>
        <dbReference type="EMBL" id="GGW26234.1"/>
    </source>
</evidence>